<evidence type="ECO:0000313" key="2">
    <source>
        <dbReference type="Proteomes" id="UP000754644"/>
    </source>
</evidence>
<dbReference type="Proteomes" id="UP000754644">
    <property type="component" value="Unassembled WGS sequence"/>
</dbReference>
<dbReference type="EMBL" id="JABMOJ010000557">
    <property type="protein sequence ID" value="NQV66658.1"/>
    <property type="molecule type" value="Genomic_DNA"/>
</dbReference>
<reference evidence="1" key="1">
    <citation type="submission" date="2020-05" db="EMBL/GenBank/DDBJ databases">
        <title>Sulfur intermediates as new biogeochemical hubs in an aquatic model microbial ecosystem.</title>
        <authorList>
            <person name="Vigneron A."/>
        </authorList>
    </citation>
    <scope>NUCLEOTIDE SEQUENCE</scope>
    <source>
        <strain evidence="1">Bin.250</strain>
    </source>
</reference>
<organism evidence="1 2">
    <name type="scientific">SAR86 cluster bacterium</name>
    <dbReference type="NCBI Taxonomy" id="2030880"/>
    <lineage>
        <taxon>Bacteria</taxon>
        <taxon>Pseudomonadati</taxon>
        <taxon>Pseudomonadota</taxon>
        <taxon>Gammaproteobacteria</taxon>
        <taxon>SAR86 cluster</taxon>
    </lineage>
</organism>
<accession>A0A973AAB1</accession>
<evidence type="ECO:0000313" key="1">
    <source>
        <dbReference type="EMBL" id="NQV66658.1"/>
    </source>
</evidence>
<name>A0A973AAB1_9GAMM</name>
<gene>
    <name evidence="1" type="ORF">HQ497_14970</name>
</gene>
<protein>
    <submittedName>
        <fullName evidence="1">Uncharacterized protein</fullName>
    </submittedName>
</protein>
<comment type="caution">
    <text evidence="1">The sequence shown here is derived from an EMBL/GenBank/DDBJ whole genome shotgun (WGS) entry which is preliminary data.</text>
</comment>
<dbReference type="AlphaFoldDB" id="A0A973AAB1"/>
<feature type="non-terminal residue" evidence="1">
    <location>
        <position position="427"/>
    </location>
</feature>
<sequence>MKTANSNQVSSADGLLHLVMQCKTIVVDFSHLSKGIDNYHVDVMLSDSFVQSSRQLIEQAVGNVVVGKKMTDSNLTNNFRKNYVDMLSTTLHRVKTDLQPAQIAILQFAAIKYLLLEIRQQLLSVGQRVEEAVARQQYSGSRDLLTTQARLFWLRQHHDEFLYKTNRFIFCLLQRDEMNQLRSLREEQLQSAFNEAVNVMFNPQLSAVSPMSPRLLMECYTLWPVANLSKASEAFEAACEEHFPQLAVESLRRFDRFDPIESEVFDDLGGLFAVQALLGPAENQRNRLRETFSWLEQPGNIRLLFDARLHQKTAREVRATLGIRAGWRFNRDIKKLLKIALVLRQAFASDTEYRVMLASYQLRDSWSELDNELIEIEQACKYIAGVDVKKIAVRVSGRDKGAVQLLKRLDLLARENHRQFKEGAQEV</sequence>
<proteinExistence type="predicted"/>